<reference evidence="4" key="1">
    <citation type="journal article" date="2019" name="Int. J. Syst. Evol. Microbiol.">
        <title>The Global Catalogue of Microorganisms (GCM) 10K type strain sequencing project: providing services to taxonomists for standard genome sequencing and annotation.</title>
        <authorList>
            <consortium name="The Broad Institute Genomics Platform"/>
            <consortium name="The Broad Institute Genome Sequencing Center for Infectious Disease"/>
            <person name="Wu L."/>
            <person name="Ma J."/>
        </authorList>
    </citation>
    <scope>NUCLEOTIDE SEQUENCE [LARGE SCALE GENOMIC DNA]</scope>
    <source>
        <strain evidence="4">CGMCC 1.13718</strain>
    </source>
</reference>
<accession>A0ABW1YQK5</accession>
<evidence type="ECO:0000256" key="1">
    <source>
        <dbReference type="SAM" id="Coils"/>
    </source>
</evidence>
<feature type="region of interest" description="Disordered" evidence="2">
    <location>
        <begin position="236"/>
        <end position="258"/>
    </location>
</feature>
<dbReference type="EMBL" id="JBHSVR010000001">
    <property type="protein sequence ID" value="MFC6634999.1"/>
    <property type="molecule type" value="Genomic_DNA"/>
</dbReference>
<comment type="caution">
    <text evidence="3">The sequence shown here is derived from an EMBL/GenBank/DDBJ whole genome shotgun (WGS) entry which is preliminary data.</text>
</comment>
<dbReference type="Proteomes" id="UP001596425">
    <property type="component" value="Unassembled WGS sequence"/>
</dbReference>
<dbReference type="InterPro" id="IPR012434">
    <property type="entry name" value="DUF1631"/>
</dbReference>
<dbReference type="Pfam" id="PF07793">
    <property type="entry name" value="DUF1631"/>
    <property type="match status" value="1"/>
</dbReference>
<protein>
    <submittedName>
        <fullName evidence="3">DUF1631 family protein</fullName>
    </submittedName>
</protein>
<feature type="coiled-coil region" evidence="1">
    <location>
        <begin position="596"/>
        <end position="629"/>
    </location>
</feature>
<name>A0ABW1YQK5_9GAMM</name>
<dbReference type="RefSeq" id="WP_377483592.1">
    <property type="nucleotide sequence ID" value="NZ_JBHSVR010000001.1"/>
</dbReference>
<evidence type="ECO:0000256" key="2">
    <source>
        <dbReference type="SAM" id="MobiDB-lite"/>
    </source>
</evidence>
<keyword evidence="1" id="KW-0175">Coiled coil</keyword>
<gene>
    <name evidence="3" type="ORF">ACFQBM_17050</name>
</gene>
<proteinExistence type="predicted"/>
<evidence type="ECO:0000313" key="3">
    <source>
        <dbReference type="EMBL" id="MFC6634999.1"/>
    </source>
</evidence>
<keyword evidence="4" id="KW-1185">Reference proteome</keyword>
<organism evidence="3 4">
    <name type="scientific">Microbulbifer taiwanensis</name>
    <dbReference type="NCBI Taxonomy" id="986746"/>
    <lineage>
        <taxon>Bacteria</taxon>
        <taxon>Pseudomonadati</taxon>
        <taxon>Pseudomonadota</taxon>
        <taxon>Gammaproteobacteria</taxon>
        <taxon>Cellvibrionales</taxon>
        <taxon>Microbulbiferaceae</taxon>
        <taxon>Microbulbifer</taxon>
    </lineage>
</organism>
<sequence length="805" mass="88955">MDTDEFSRVVAFNSKVEAANRIRPPALPAAVISVRDSASSWLFARMKEVFAGVDDTLFAAAEKVHTQEEQDGLFQALRVLRLERSRLTERFVSGVQRGFVEVDDPARDQAQEPTAAAEGLSLLRNDVLEQQVALQSIIADVKRDCACPIAEMALRLDTLLPLKIYDENMPLSPALLCRALERALAPLDIQLRARLTILKKFEQLLAAKLAALYQSCNQLLIEKGVLPWLKDPLLHPRQGGRPARSSPSPTDGGADGAFLRSGIPAAPSAAALPGAQVRIPDSGGGAAAAGGDYGLLPSLPGVASMATPDLLQHLGALQAVPLQEGGQGRVLDVGHLLQQRLVAAKLGASLHERDTEVIRMVELLFSFMLEDRNLAESIKAQLIRLQLPLLKLAIADKSFFSKGGHPARKLFNALADAAIGWQPAENYQQEAFYCEVRAVVEQVLQEFDSDECVFARLLQSFEEFVARERRRAEVMERRTVDEARGSARVEAARARVAAVFDALTAERKLPRLVHEWLNRVWNGVLFRTCLREGTDGAGWRRNVLTARDLVWSVVAPMPESRFKMQLVLPDLRRRLDEGAQSLSLAAGDRQRLMEGLETLYRERQALGERVESERERRARERLVQELRREADSVMEIPEAPEVAEAGLAAEAAETPALVESVDEAKTLQILDRETDLPAMEELQRVAEKASVAPRAGLAPLADSDEFWRQTYHLKYSWFMLQDADKAPVRCRLAAIIKELDQFMFVNRAGARAAVYSRLELAHALRDEVIKPLDKGPLFERALNYVAGTIGETGLEACVAGRDKAG</sequence>
<evidence type="ECO:0000313" key="4">
    <source>
        <dbReference type="Proteomes" id="UP001596425"/>
    </source>
</evidence>